<dbReference type="AlphaFoldDB" id="W1XN27"/>
<accession>W1XN27</accession>
<protein>
    <submittedName>
        <fullName evidence="1">Uncharacterized protein</fullName>
    </submittedName>
</protein>
<evidence type="ECO:0000313" key="1">
    <source>
        <dbReference type="EMBL" id="ETJ31551.1"/>
    </source>
</evidence>
<sequence>ETISGTTIDHIKPFSFTSIPKNGPNNIPTNNVAIVTAPVLKGLWVY</sequence>
<proteinExistence type="predicted"/>
<dbReference type="EMBL" id="AZMM01013964">
    <property type="protein sequence ID" value="ETJ31551.1"/>
    <property type="molecule type" value="Genomic_DNA"/>
</dbReference>
<feature type="non-terminal residue" evidence="1">
    <location>
        <position position="1"/>
    </location>
</feature>
<gene>
    <name evidence="1" type="ORF">Q604_UNBC13964G0002</name>
</gene>
<comment type="caution">
    <text evidence="1">The sequence shown here is derived from an EMBL/GenBank/DDBJ whole genome shotgun (WGS) entry which is preliminary data.</text>
</comment>
<organism evidence="1">
    <name type="scientific">human gut metagenome</name>
    <dbReference type="NCBI Taxonomy" id="408170"/>
    <lineage>
        <taxon>unclassified sequences</taxon>
        <taxon>metagenomes</taxon>
        <taxon>organismal metagenomes</taxon>
    </lineage>
</organism>
<name>W1XN27_9ZZZZ</name>
<reference evidence="1" key="1">
    <citation type="submission" date="2013-12" db="EMBL/GenBank/DDBJ databases">
        <title>A Varibaculum cambriense genome reconstructed from a premature infant gut community with otherwise low bacterial novelty that shifts toward anaerobic metabolism during the third week of life.</title>
        <authorList>
            <person name="Brown C.T."/>
            <person name="Sharon I."/>
            <person name="Thomas B.C."/>
            <person name="Castelle C.J."/>
            <person name="Morowitz M.J."/>
            <person name="Banfield J.F."/>
        </authorList>
    </citation>
    <scope>NUCLEOTIDE SEQUENCE</scope>
</reference>